<dbReference type="AlphaFoldDB" id="A0A8X6Y649"/>
<feature type="compositionally biased region" description="Basic residues" evidence="1">
    <location>
        <begin position="207"/>
        <end position="217"/>
    </location>
</feature>
<feature type="compositionally biased region" description="Basic and acidic residues" evidence="1">
    <location>
        <begin position="157"/>
        <end position="183"/>
    </location>
</feature>
<evidence type="ECO:0000313" key="3">
    <source>
        <dbReference type="Proteomes" id="UP000886998"/>
    </source>
</evidence>
<sequence length="225" mass="25515">MEREDNCLAEQRAFELEKLKLQSQNPPASTGNSSQMDSRPMRLDLKTVLPTFILDKDDMFTCLTSPIALLDIEVYEATGIVYADTGASHWKNKYLLEISNAPARGNTAESSVPGEANDVDCSPETDSSTKPKGNAAVMPMDRASESKDMRIGSGNEPRNKDVKYDGMTKNERDGYNKQSRDNSNRNNSYRGKQKLDRHPKPNEQRFNRFKNRGGYFHKRFDVEEH</sequence>
<evidence type="ECO:0000313" key="2">
    <source>
        <dbReference type="EMBL" id="GFY63659.1"/>
    </source>
</evidence>
<gene>
    <name evidence="2" type="ORF">TNIN_314881</name>
</gene>
<comment type="caution">
    <text evidence="2">The sequence shown here is derived from an EMBL/GenBank/DDBJ whole genome shotgun (WGS) entry which is preliminary data.</text>
</comment>
<keyword evidence="3" id="KW-1185">Reference proteome</keyword>
<organism evidence="2 3">
    <name type="scientific">Trichonephila inaurata madagascariensis</name>
    <dbReference type="NCBI Taxonomy" id="2747483"/>
    <lineage>
        <taxon>Eukaryota</taxon>
        <taxon>Metazoa</taxon>
        <taxon>Ecdysozoa</taxon>
        <taxon>Arthropoda</taxon>
        <taxon>Chelicerata</taxon>
        <taxon>Arachnida</taxon>
        <taxon>Araneae</taxon>
        <taxon>Araneomorphae</taxon>
        <taxon>Entelegynae</taxon>
        <taxon>Araneoidea</taxon>
        <taxon>Nephilidae</taxon>
        <taxon>Trichonephila</taxon>
        <taxon>Trichonephila inaurata</taxon>
    </lineage>
</organism>
<feature type="compositionally biased region" description="Basic and acidic residues" evidence="1">
    <location>
        <begin position="193"/>
        <end position="206"/>
    </location>
</feature>
<proteinExistence type="predicted"/>
<feature type="compositionally biased region" description="Polar residues" evidence="1">
    <location>
        <begin position="21"/>
        <end position="37"/>
    </location>
</feature>
<dbReference type="Proteomes" id="UP000886998">
    <property type="component" value="Unassembled WGS sequence"/>
</dbReference>
<accession>A0A8X6Y649</accession>
<reference evidence="2" key="1">
    <citation type="submission" date="2020-08" db="EMBL/GenBank/DDBJ databases">
        <title>Multicomponent nature underlies the extraordinary mechanical properties of spider dragline silk.</title>
        <authorList>
            <person name="Kono N."/>
            <person name="Nakamura H."/>
            <person name="Mori M."/>
            <person name="Yoshida Y."/>
            <person name="Ohtoshi R."/>
            <person name="Malay A.D."/>
            <person name="Moran D.A.P."/>
            <person name="Tomita M."/>
            <person name="Numata K."/>
            <person name="Arakawa K."/>
        </authorList>
    </citation>
    <scope>NUCLEOTIDE SEQUENCE</scope>
</reference>
<feature type="region of interest" description="Disordered" evidence="1">
    <location>
        <begin position="104"/>
        <end position="225"/>
    </location>
</feature>
<evidence type="ECO:0000256" key="1">
    <source>
        <dbReference type="SAM" id="MobiDB-lite"/>
    </source>
</evidence>
<feature type="region of interest" description="Disordered" evidence="1">
    <location>
        <begin position="19"/>
        <end position="38"/>
    </location>
</feature>
<protein>
    <submittedName>
        <fullName evidence="2">Uncharacterized protein</fullName>
    </submittedName>
</protein>
<dbReference type="EMBL" id="BMAV01014884">
    <property type="protein sequence ID" value="GFY63659.1"/>
    <property type="molecule type" value="Genomic_DNA"/>
</dbReference>
<name>A0A8X6Y649_9ARAC</name>